<evidence type="ECO:0000256" key="1">
    <source>
        <dbReference type="SAM" id="MobiDB-lite"/>
    </source>
</evidence>
<comment type="caution">
    <text evidence="2">The sequence shown here is derived from an EMBL/GenBank/DDBJ whole genome shotgun (WGS) entry which is preliminary data.</text>
</comment>
<evidence type="ECO:0000313" key="3">
    <source>
        <dbReference type="Proteomes" id="UP000008383"/>
    </source>
</evidence>
<dbReference type="GeneID" id="9580048"/>
<accession>D4DIU1</accession>
<proteinExistence type="predicted"/>
<gene>
    <name evidence="2" type="ORF">TRV_07102</name>
</gene>
<dbReference type="EMBL" id="ACYE01000414">
    <property type="protein sequence ID" value="EFE38231.1"/>
    <property type="molecule type" value="Genomic_DNA"/>
</dbReference>
<dbReference type="KEGG" id="tve:TRV_07102"/>
<sequence length="806" mass="86571">MIALAGTAAKAKTAIKGGVPAPIVAVVLAETAMMENALATVATAALVPTAIMDIVPALTVKVAPAEIAITVDALGYNVAAAPGRNGGGGGGGGGIDGCTGAGCGCSVSGGCHGGDKDGDRDGDNKPTSTASCIVKQTASICAEYCTVITDIAMATMTSCTSTACVPTIGCEPTGTTTTITSMSSDECLHVTPPATFPPNVDPYNGCAPCLIGKAIHGPGIIAQDNIIARDLSQPTYVSLHKRGAAETVTNIGSCTFAKGNSALAPAYTGATQYIAHAISNSLPKSQQMPRWYSKTDSDCVPVVTQVPDADVVGRNGNSKRPSIEHVCKLYTLAYLLPTIKSSMTDEPFIDEKNWLGDFFKYLIQVQGWSCEEFQEHMFMPCNSLQLVYDGLASNRHWDFIGVTAELNIIKTAIGGNWEQDIITNADNALGTENTKITPHTPWAGAKGKLSERMLVLQRLVIACDIWTSDYTFNPLDRTNSRIYSILFNINQPKLPVIYKYWMEHIRVGGVMAIAKKYVDLLVASIEDGLNNSAQKALEVPGGKETWDEWHTSLQRMKDVYKLDYLNDESVCTRPIKLTWKRVPLSEGSAGLGARDVCPLPSAPNTPTPTKATATMDEPPRTPENPSQTSRKPQDPPLPTEPSGGYYCFRDHNENKRWNSFGKEEASKLVVDLCSIADLLPTSNTFGYALRGNNGLVASVTWAQDQTGCSLKFDLPLNTYCAYMFKAMLDACGDLNSDKAYGGAFVDKSKYGCVTWWLGADSTASQDRLLTLGQQSRILTQPEKEAHREMLATLEPELPRLKKEVQG</sequence>
<dbReference type="RefSeq" id="XP_003018876.1">
    <property type="nucleotide sequence ID" value="XM_003018830.1"/>
</dbReference>
<dbReference type="AlphaFoldDB" id="D4DIU1"/>
<protein>
    <submittedName>
        <fullName evidence="2">Uncharacterized protein</fullName>
    </submittedName>
</protein>
<name>D4DIU1_TRIVH</name>
<organism evidence="2 3">
    <name type="scientific">Trichophyton verrucosum (strain HKI 0517)</name>
    <dbReference type="NCBI Taxonomy" id="663202"/>
    <lineage>
        <taxon>Eukaryota</taxon>
        <taxon>Fungi</taxon>
        <taxon>Dikarya</taxon>
        <taxon>Ascomycota</taxon>
        <taxon>Pezizomycotina</taxon>
        <taxon>Eurotiomycetes</taxon>
        <taxon>Eurotiomycetidae</taxon>
        <taxon>Onygenales</taxon>
        <taxon>Arthrodermataceae</taxon>
        <taxon>Trichophyton</taxon>
    </lineage>
</organism>
<dbReference type="HOGENOM" id="CLU_349565_0_0_1"/>
<reference evidence="3" key="1">
    <citation type="journal article" date="2011" name="Genome Biol.">
        <title>Comparative and functional genomics provide insights into the pathogenicity of dermatophytic fungi.</title>
        <authorList>
            <person name="Burmester A."/>
            <person name="Shelest E."/>
            <person name="Gloeckner G."/>
            <person name="Heddergott C."/>
            <person name="Schindler S."/>
            <person name="Staib P."/>
            <person name="Heidel A."/>
            <person name="Felder M."/>
            <person name="Petzold A."/>
            <person name="Szafranski K."/>
            <person name="Feuermann M."/>
            <person name="Pedruzzi I."/>
            <person name="Priebe S."/>
            <person name="Groth M."/>
            <person name="Winkler R."/>
            <person name="Li W."/>
            <person name="Kniemeyer O."/>
            <person name="Schroeckh V."/>
            <person name="Hertweck C."/>
            <person name="Hube B."/>
            <person name="White T.C."/>
            <person name="Platzer M."/>
            <person name="Guthke R."/>
            <person name="Heitman J."/>
            <person name="Woestemeyer J."/>
            <person name="Zipfel P.F."/>
            <person name="Monod M."/>
            <person name="Brakhage A.A."/>
        </authorList>
    </citation>
    <scope>NUCLEOTIDE SEQUENCE [LARGE SCALE GENOMIC DNA]</scope>
    <source>
        <strain evidence="3">HKI 0517</strain>
    </source>
</reference>
<evidence type="ECO:0000313" key="2">
    <source>
        <dbReference type="EMBL" id="EFE38231.1"/>
    </source>
</evidence>
<dbReference type="Proteomes" id="UP000008383">
    <property type="component" value="Unassembled WGS sequence"/>
</dbReference>
<feature type="region of interest" description="Disordered" evidence="1">
    <location>
        <begin position="593"/>
        <end position="645"/>
    </location>
</feature>
<keyword evidence="3" id="KW-1185">Reference proteome</keyword>